<dbReference type="SUPFAM" id="SSF161098">
    <property type="entry name" value="MetI-like"/>
    <property type="match status" value="1"/>
</dbReference>
<evidence type="ECO:0000256" key="4">
    <source>
        <dbReference type="ARBA" id="ARBA00022448"/>
    </source>
</evidence>
<dbReference type="AlphaFoldDB" id="A0A090SZX8"/>
<evidence type="ECO:0000256" key="10">
    <source>
        <dbReference type="SAM" id="Phobius"/>
    </source>
</evidence>
<evidence type="ECO:0000256" key="2">
    <source>
        <dbReference type="ARBA" id="ARBA00004651"/>
    </source>
</evidence>
<sequence length="48" mass="5169">MQQYLYPQNYLWGDFAAAAVLSALPITVVFLLAQRWLVGGLTAGGVKG</sequence>
<reference evidence="11 12" key="1">
    <citation type="submission" date="2014-09" db="EMBL/GenBank/DDBJ databases">
        <title>Vibrio maritimus JCM 19240. (C210) whole genome shotgun sequence.</title>
        <authorList>
            <person name="Sawabe T."/>
            <person name="Meirelles P."/>
            <person name="Nakanishi M."/>
            <person name="Sayaka M."/>
            <person name="Hattori M."/>
            <person name="Ohkuma M."/>
        </authorList>
    </citation>
    <scope>NUCLEOTIDE SEQUENCE [LARGE SCALE GENOMIC DNA]</scope>
    <source>
        <strain evidence="11 12">JCM 19240</strain>
    </source>
</reference>
<evidence type="ECO:0000256" key="7">
    <source>
        <dbReference type="ARBA" id="ARBA00022692"/>
    </source>
</evidence>
<comment type="similarity">
    <text evidence="3">Belongs to the binding-protein-dependent transport system permease family. MalFG subfamily.</text>
</comment>
<dbReference type="PANTHER" id="PTHR32243:SF50">
    <property type="entry name" value="MALTOSE_MALTODEXTRIN TRANSPORT SYSTEM PERMEASE PROTEIN MALG"/>
    <property type="match status" value="1"/>
</dbReference>
<evidence type="ECO:0000256" key="1">
    <source>
        <dbReference type="ARBA" id="ARBA00002264"/>
    </source>
</evidence>
<feature type="transmembrane region" description="Helical" evidence="10">
    <location>
        <begin position="15"/>
        <end position="33"/>
    </location>
</feature>
<reference evidence="11 12" key="2">
    <citation type="submission" date="2014-09" db="EMBL/GenBank/DDBJ databases">
        <authorList>
            <consortium name="NBRP consortium"/>
            <person name="Sawabe T."/>
            <person name="Meirelles P."/>
            <person name="Nakanishi M."/>
            <person name="Sayaka M."/>
            <person name="Hattori M."/>
            <person name="Ohkuma M."/>
        </authorList>
    </citation>
    <scope>NUCLEOTIDE SEQUENCE [LARGE SCALE GENOMIC DNA]</scope>
    <source>
        <strain evidence="11 12">JCM 19240</strain>
    </source>
</reference>
<keyword evidence="12" id="KW-1185">Reference proteome</keyword>
<keyword evidence="6" id="KW-0762">Sugar transport</keyword>
<keyword evidence="8 10" id="KW-1133">Transmembrane helix</keyword>
<organism evidence="11 12">
    <name type="scientific">Vibrio maritimus</name>
    <dbReference type="NCBI Taxonomy" id="990268"/>
    <lineage>
        <taxon>Bacteria</taxon>
        <taxon>Pseudomonadati</taxon>
        <taxon>Pseudomonadota</taxon>
        <taxon>Gammaproteobacteria</taxon>
        <taxon>Vibrionales</taxon>
        <taxon>Vibrionaceae</taxon>
        <taxon>Vibrio</taxon>
    </lineage>
</organism>
<accession>A0A090SZX8</accession>
<evidence type="ECO:0000256" key="9">
    <source>
        <dbReference type="ARBA" id="ARBA00023136"/>
    </source>
</evidence>
<dbReference type="EMBL" id="BBMT01000003">
    <property type="protein sequence ID" value="GAL33251.1"/>
    <property type="molecule type" value="Genomic_DNA"/>
</dbReference>
<proteinExistence type="inferred from homology"/>
<name>A0A090SZX8_9VIBR</name>
<evidence type="ECO:0000313" key="11">
    <source>
        <dbReference type="EMBL" id="GAL33251.1"/>
    </source>
</evidence>
<evidence type="ECO:0000256" key="6">
    <source>
        <dbReference type="ARBA" id="ARBA00022597"/>
    </source>
</evidence>
<dbReference type="InterPro" id="IPR035906">
    <property type="entry name" value="MetI-like_sf"/>
</dbReference>
<dbReference type="GO" id="GO:0015423">
    <property type="term" value="F:ABC-type maltose transporter activity"/>
    <property type="evidence" value="ECO:0007669"/>
    <property type="project" value="TreeGrafter"/>
</dbReference>
<dbReference type="InterPro" id="IPR050901">
    <property type="entry name" value="BP-dep_ABC_trans_perm"/>
</dbReference>
<comment type="function">
    <text evidence="1">Part of the ABC transporter complex MalEFGK involved in maltose/maltodextrin import. Probably responsible for the translocation of the substrate across the membrane.</text>
</comment>
<dbReference type="Proteomes" id="UP000029224">
    <property type="component" value="Unassembled WGS sequence"/>
</dbReference>
<dbReference type="GO" id="GO:0042956">
    <property type="term" value="P:maltodextrin transmembrane transport"/>
    <property type="evidence" value="ECO:0007669"/>
    <property type="project" value="TreeGrafter"/>
</dbReference>
<protein>
    <submittedName>
        <fullName evidence="11">Maltose/maltodextrin ABC transporter permease protein MalG</fullName>
    </submittedName>
</protein>
<keyword evidence="7 10" id="KW-0812">Transmembrane</keyword>
<keyword evidence="9 10" id="KW-0472">Membrane</keyword>
<comment type="caution">
    <text evidence="11">The sequence shown here is derived from an EMBL/GenBank/DDBJ whole genome shotgun (WGS) entry which is preliminary data.</text>
</comment>
<dbReference type="GO" id="GO:0005886">
    <property type="term" value="C:plasma membrane"/>
    <property type="evidence" value="ECO:0007669"/>
    <property type="project" value="UniProtKB-SubCell"/>
</dbReference>
<comment type="subcellular location">
    <subcellularLocation>
        <location evidence="2">Cell membrane</location>
        <topology evidence="2">Multi-pass membrane protein</topology>
    </subcellularLocation>
</comment>
<evidence type="ECO:0000313" key="12">
    <source>
        <dbReference type="Proteomes" id="UP000029224"/>
    </source>
</evidence>
<gene>
    <name evidence="11" type="ORF">JCM19240_1947</name>
</gene>
<evidence type="ECO:0000256" key="3">
    <source>
        <dbReference type="ARBA" id="ARBA00009047"/>
    </source>
</evidence>
<evidence type="ECO:0000256" key="5">
    <source>
        <dbReference type="ARBA" id="ARBA00022475"/>
    </source>
</evidence>
<keyword evidence="4" id="KW-0813">Transport</keyword>
<dbReference type="PANTHER" id="PTHR32243">
    <property type="entry name" value="MALTOSE TRANSPORT SYSTEM PERMEASE-RELATED"/>
    <property type="match status" value="1"/>
</dbReference>
<evidence type="ECO:0000256" key="8">
    <source>
        <dbReference type="ARBA" id="ARBA00022989"/>
    </source>
</evidence>
<keyword evidence="5" id="KW-1003">Cell membrane</keyword>